<dbReference type="PANTHER" id="PTHR46445:SF4">
    <property type="entry name" value="PUTATIVE (DUF1296)-RELATED"/>
    <property type="match status" value="1"/>
</dbReference>
<dbReference type="Pfam" id="PF06972">
    <property type="entry name" value="GIP1_N"/>
    <property type="match status" value="1"/>
</dbReference>
<evidence type="ECO:0000313" key="3">
    <source>
        <dbReference type="EMBL" id="CAA7042755.1"/>
    </source>
</evidence>
<dbReference type="InterPro" id="IPR009719">
    <property type="entry name" value="GIP1_N"/>
</dbReference>
<feature type="compositionally biased region" description="Basic and acidic residues" evidence="1">
    <location>
        <begin position="60"/>
        <end position="70"/>
    </location>
</feature>
<evidence type="ECO:0000256" key="1">
    <source>
        <dbReference type="SAM" id="MobiDB-lite"/>
    </source>
</evidence>
<gene>
    <name evidence="3" type="ORF">MERR_LOCUS29990</name>
</gene>
<dbReference type="AlphaFoldDB" id="A0A6D2JGY7"/>
<dbReference type="SUPFAM" id="SSF46934">
    <property type="entry name" value="UBA-like"/>
    <property type="match status" value="1"/>
</dbReference>
<proteinExistence type="predicted"/>
<accession>A0A6D2JGY7</accession>
<reference evidence="3" key="1">
    <citation type="submission" date="2020-01" db="EMBL/GenBank/DDBJ databases">
        <authorList>
            <person name="Mishra B."/>
        </authorList>
    </citation>
    <scope>NUCLEOTIDE SEQUENCE [LARGE SCALE GENOMIC DNA]</scope>
</reference>
<dbReference type="Proteomes" id="UP000467841">
    <property type="component" value="Unassembled WGS sequence"/>
</dbReference>
<organism evidence="3 4">
    <name type="scientific">Microthlaspi erraticum</name>
    <dbReference type="NCBI Taxonomy" id="1685480"/>
    <lineage>
        <taxon>Eukaryota</taxon>
        <taxon>Viridiplantae</taxon>
        <taxon>Streptophyta</taxon>
        <taxon>Embryophyta</taxon>
        <taxon>Tracheophyta</taxon>
        <taxon>Spermatophyta</taxon>
        <taxon>Magnoliopsida</taxon>
        <taxon>eudicotyledons</taxon>
        <taxon>Gunneridae</taxon>
        <taxon>Pentapetalae</taxon>
        <taxon>rosids</taxon>
        <taxon>malvids</taxon>
        <taxon>Brassicales</taxon>
        <taxon>Brassicaceae</taxon>
        <taxon>Coluteocarpeae</taxon>
        <taxon>Microthlaspi</taxon>
    </lineage>
</organism>
<sequence>MLMFRRLREKVVQSLKEIVNCSDLEIYSMLVECNMDPYETVNRLLSQGPSDSGWLENQANEDRSEADGWRNDGNISE</sequence>
<name>A0A6D2JGY7_9BRAS</name>
<protein>
    <recommendedName>
        <fullName evidence="2">GBF-interacting protein 1 N-terminal domain-containing protein</fullName>
    </recommendedName>
</protein>
<dbReference type="EMBL" id="CACVBM020001274">
    <property type="protein sequence ID" value="CAA7042755.1"/>
    <property type="molecule type" value="Genomic_DNA"/>
</dbReference>
<comment type="caution">
    <text evidence="3">The sequence shown here is derived from an EMBL/GenBank/DDBJ whole genome shotgun (WGS) entry which is preliminary data.</text>
</comment>
<evidence type="ECO:0000313" key="4">
    <source>
        <dbReference type="Proteomes" id="UP000467841"/>
    </source>
</evidence>
<evidence type="ECO:0000259" key="2">
    <source>
        <dbReference type="Pfam" id="PF06972"/>
    </source>
</evidence>
<dbReference type="OrthoDB" id="753279at2759"/>
<dbReference type="InterPro" id="IPR009060">
    <property type="entry name" value="UBA-like_sf"/>
</dbReference>
<dbReference type="PANTHER" id="PTHR46445">
    <property type="entry name" value="RNA POLYMERASE II DEGRADATION FACTOR-LIKE PROTEIN (DUF1296)"/>
    <property type="match status" value="1"/>
</dbReference>
<feature type="domain" description="GBF-interacting protein 1 N-terminal" evidence="2">
    <location>
        <begin position="9"/>
        <end position="49"/>
    </location>
</feature>
<feature type="region of interest" description="Disordered" evidence="1">
    <location>
        <begin position="49"/>
        <end position="77"/>
    </location>
</feature>
<feature type="compositionally biased region" description="Polar residues" evidence="1">
    <location>
        <begin position="49"/>
        <end position="58"/>
    </location>
</feature>
<keyword evidence="4" id="KW-1185">Reference proteome</keyword>